<comment type="similarity">
    <text evidence="1">Belongs to the HSBP1 family.</text>
</comment>
<feature type="compositionally biased region" description="Polar residues" evidence="2">
    <location>
        <begin position="1"/>
        <end position="28"/>
    </location>
</feature>
<sequence>MSNPQTSATSLMNGQATPGSRAPSSHPQSVDEVIADINGAIDKLTDKFTTASKEFFGRLDEISTRLDVLEQSILASHTNESGGTAATTANGNNVEAELGGVLEKKEPTGSDTATTSAAPANAEFKE</sequence>
<feature type="compositionally biased region" description="Polar residues" evidence="2">
    <location>
        <begin position="109"/>
        <end position="118"/>
    </location>
</feature>
<dbReference type="Proteomes" id="UP000472727">
    <property type="component" value="Unassembled WGS sequence"/>
</dbReference>
<feature type="region of interest" description="Disordered" evidence="2">
    <location>
        <begin position="1"/>
        <end position="30"/>
    </location>
</feature>
<feature type="region of interest" description="Disordered" evidence="2">
    <location>
        <begin position="78"/>
        <end position="126"/>
    </location>
</feature>
<proteinExistence type="inferred from homology"/>
<dbReference type="InterPro" id="IPR009643">
    <property type="entry name" value="HS1-bd"/>
</dbReference>
<evidence type="ECO:0000313" key="8">
    <source>
        <dbReference type="Proteomes" id="UP000483672"/>
    </source>
</evidence>
<evidence type="ECO:0000313" key="3">
    <source>
        <dbReference type="EMBL" id="KAF3185596.1"/>
    </source>
</evidence>
<accession>A0A6G1M943</accession>
<dbReference type="Gene3D" id="1.20.5.430">
    <property type="match status" value="1"/>
</dbReference>
<gene>
    <name evidence="4" type="ORF">TWF106_011073</name>
    <name evidence="5" type="ORF">TWF191_006887</name>
    <name evidence="3" type="ORF">TWF788_004418</name>
</gene>
<evidence type="ECO:0000256" key="1">
    <source>
        <dbReference type="ARBA" id="ARBA00006349"/>
    </source>
</evidence>
<organism evidence="3 7">
    <name type="scientific">Orbilia oligospora</name>
    <name type="common">Nematode-trapping fungus</name>
    <name type="synonym">Arthrobotrys oligospora</name>
    <dbReference type="NCBI Taxonomy" id="2813651"/>
    <lineage>
        <taxon>Eukaryota</taxon>
        <taxon>Fungi</taxon>
        <taxon>Dikarya</taxon>
        <taxon>Ascomycota</taxon>
        <taxon>Pezizomycotina</taxon>
        <taxon>Orbiliomycetes</taxon>
        <taxon>Orbiliales</taxon>
        <taxon>Orbiliaceae</taxon>
        <taxon>Orbilia</taxon>
    </lineage>
</organism>
<evidence type="ECO:0000313" key="6">
    <source>
        <dbReference type="Proteomes" id="UP000472727"/>
    </source>
</evidence>
<dbReference type="AlphaFoldDB" id="A0A6G1M943"/>
<dbReference type="EMBL" id="WIPF01000040">
    <property type="protein sequence ID" value="KAF3222124.1"/>
    <property type="molecule type" value="Genomic_DNA"/>
</dbReference>
<comment type="caution">
    <text evidence="3">The sequence shown here is derived from an EMBL/GenBank/DDBJ whole genome shotgun (WGS) entry which is preliminary data.</text>
</comment>
<reference evidence="6 7" key="1">
    <citation type="submission" date="2019-06" db="EMBL/GenBank/DDBJ databases">
        <authorList>
            <person name="Palmer J.M."/>
        </authorList>
    </citation>
    <scope>NUCLEOTIDE SEQUENCE [LARGE SCALE GENOMIC DNA]</scope>
    <source>
        <strain evidence="4 6">TWF106</strain>
        <strain evidence="5 8">TWF191</strain>
        <strain evidence="3 7">TWF788</strain>
    </source>
</reference>
<protein>
    <recommendedName>
        <fullName evidence="9">Heat shock factor binding protein 1</fullName>
    </recommendedName>
</protein>
<evidence type="ECO:0008006" key="9">
    <source>
        <dbReference type="Google" id="ProtNLM"/>
    </source>
</evidence>
<name>A0A6G1M943_ORBOL</name>
<evidence type="ECO:0000313" key="5">
    <source>
        <dbReference type="EMBL" id="KAF3222124.1"/>
    </source>
</evidence>
<dbReference type="Proteomes" id="UP000479691">
    <property type="component" value="Unassembled WGS sequence"/>
</dbReference>
<evidence type="ECO:0000313" key="7">
    <source>
        <dbReference type="Proteomes" id="UP000479691"/>
    </source>
</evidence>
<dbReference type="Proteomes" id="UP000483672">
    <property type="component" value="Unassembled WGS sequence"/>
</dbReference>
<evidence type="ECO:0000256" key="2">
    <source>
        <dbReference type="SAM" id="MobiDB-lite"/>
    </source>
</evidence>
<dbReference type="Pfam" id="PF06825">
    <property type="entry name" value="HSBP1"/>
    <property type="match status" value="1"/>
</dbReference>
<dbReference type="GO" id="GO:0003714">
    <property type="term" value="F:transcription corepressor activity"/>
    <property type="evidence" value="ECO:0007669"/>
    <property type="project" value="InterPro"/>
</dbReference>
<evidence type="ECO:0000313" key="4">
    <source>
        <dbReference type="EMBL" id="KAF3209105.1"/>
    </source>
</evidence>
<dbReference type="EMBL" id="JAABOE010000020">
    <property type="protein sequence ID" value="KAF3185596.1"/>
    <property type="molecule type" value="Genomic_DNA"/>
</dbReference>
<dbReference type="EMBL" id="WIWS01000088">
    <property type="protein sequence ID" value="KAF3209105.1"/>
    <property type="molecule type" value="Genomic_DNA"/>
</dbReference>
<feature type="compositionally biased region" description="Low complexity" evidence="2">
    <location>
        <begin position="82"/>
        <end position="93"/>
    </location>
</feature>